<sequence>MACPSTYSSGSVYLYFPVRTTASDFWGAMDKPLSRIQLLTVSSAGFSNAAADGPVREVPMTATSSAKATSCTPGGKFTTTYLPEK</sequence>
<accession>A0AAV0W3T0</accession>
<dbReference type="AlphaFoldDB" id="A0AAV0W3T0"/>
<gene>
    <name evidence="1" type="ORF">MEUPH1_LOCUS6907</name>
</gene>
<proteinExistence type="predicted"/>
<evidence type="ECO:0000313" key="2">
    <source>
        <dbReference type="Proteomes" id="UP001160148"/>
    </source>
</evidence>
<comment type="caution">
    <text evidence="1">The sequence shown here is derived from an EMBL/GenBank/DDBJ whole genome shotgun (WGS) entry which is preliminary data.</text>
</comment>
<dbReference type="EMBL" id="CARXXK010000001">
    <property type="protein sequence ID" value="CAI6350449.1"/>
    <property type="molecule type" value="Genomic_DNA"/>
</dbReference>
<keyword evidence="2" id="KW-1185">Reference proteome</keyword>
<evidence type="ECO:0000313" key="1">
    <source>
        <dbReference type="EMBL" id="CAI6350449.1"/>
    </source>
</evidence>
<protein>
    <submittedName>
        <fullName evidence="1">Uncharacterized protein</fullName>
    </submittedName>
</protein>
<reference evidence="1 2" key="1">
    <citation type="submission" date="2023-01" db="EMBL/GenBank/DDBJ databases">
        <authorList>
            <person name="Whitehead M."/>
        </authorList>
    </citation>
    <scope>NUCLEOTIDE SEQUENCE [LARGE SCALE GENOMIC DNA]</scope>
</reference>
<name>A0AAV0W3T0_9HEMI</name>
<dbReference type="Proteomes" id="UP001160148">
    <property type="component" value="Unassembled WGS sequence"/>
</dbReference>
<organism evidence="1 2">
    <name type="scientific">Macrosiphum euphorbiae</name>
    <name type="common">potato aphid</name>
    <dbReference type="NCBI Taxonomy" id="13131"/>
    <lineage>
        <taxon>Eukaryota</taxon>
        <taxon>Metazoa</taxon>
        <taxon>Ecdysozoa</taxon>
        <taxon>Arthropoda</taxon>
        <taxon>Hexapoda</taxon>
        <taxon>Insecta</taxon>
        <taxon>Pterygota</taxon>
        <taxon>Neoptera</taxon>
        <taxon>Paraneoptera</taxon>
        <taxon>Hemiptera</taxon>
        <taxon>Sternorrhyncha</taxon>
        <taxon>Aphidomorpha</taxon>
        <taxon>Aphidoidea</taxon>
        <taxon>Aphididae</taxon>
        <taxon>Macrosiphini</taxon>
        <taxon>Macrosiphum</taxon>
    </lineage>
</organism>